<evidence type="ECO:0000313" key="2">
    <source>
        <dbReference type="Proteomes" id="UP001234989"/>
    </source>
</evidence>
<feature type="non-terminal residue" evidence="1">
    <location>
        <position position="1"/>
    </location>
</feature>
<accession>A0AAF0THD1</accession>
<protein>
    <submittedName>
        <fullName evidence="1">Uncharacterized protein</fullName>
    </submittedName>
</protein>
<keyword evidence="2" id="KW-1185">Reference proteome</keyword>
<sequence length="122" mass="13700">DGKKQLAHDVHRLAPLGVRLVNSNEACVVAYIGSESTYVFDVKSNQGLHPVLVYLNEVVLKKPIQALSKRGADRKLWKLGNKEVAFVKVMWMNQMVEGATWETEADMMSRYPYPIPSILTVA</sequence>
<dbReference type="Proteomes" id="UP001234989">
    <property type="component" value="Chromosome 3"/>
</dbReference>
<organism evidence="1 2">
    <name type="scientific">Solanum verrucosum</name>
    <dbReference type="NCBI Taxonomy" id="315347"/>
    <lineage>
        <taxon>Eukaryota</taxon>
        <taxon>Viridiplantae</taxon>
        <taxon>Streptophyta</taxon>
        <taxon>Embryophyta</taxon>
        <taxon>Tracheophyta</taxon>
        <taxon>Spermatophyta</taxon>
        <taxon>Magnoliopsida</taxon>
        <taxon>eudicotyledons</taxon>
        <taxon>Gunneridae</taxon>
        <taxon>Pentapetalae</taxon>
        <taxon>asterids</taxon>
        <taxon>lamiids</taxon>
        <taxon>Solanales</taxon>
        <taxon>Solanaceae</taxon>
        <taxon>Solanoideae</taxon>
        <taxon>Solaneae</taxon>
        <taxon>Solanum</taxon>
    </lineage>
</organism>
<dbReference type="EMBL" id="CP133614">
    <property type="protein sequence ID" value="WMV18894.1"/>
    <property type="molecule type" value="Genomic_DNA"/>
</dbReference>
<gene>
    <name evidence="1" type="ORF">MTR67_012279</name>
</gene>
<dbReference type="AlphaFoldDB" id="A0AAF0THD1"/>
<evidence type="ECO:0000313" key="1">
    <source>
        <dbReference type="EMBL" id="WMV18894.1"/>
    </source>
</evidence>
<name>A0AAF0THD1_SOLVR</name>
<proteinExistence type="predicted"/>
<reference evidence="1" key="1">
    <citation type="submission" date="2023-08" db="EMBL/GenBank/DDBJ databases">
        <title>A de novo genome assembly of Solanum verrucosum Schlechtendal, a Mexican diploid species geographically isolated from the other diploid A-genome species in potato relatives.</title>
        <authorList>
            <person name="Hosaka K."/>
        </authorList>
    </citation>
    <scope>NUCLEOTIDE SEQUENCE</scope>
    <source>
        <tissue evidence="1">Young leaves</tissue>
    </source>
</reference>